<evidence type="ECO:0000313" key="1">
    <source>
        <dbReference type="EMBL" id="MCV2872464.1"/>
    </source>
</evidence>
<dbReference type="RefSeq" id="WP_263739646.1">
    <property type="nucleotide sequence ID" value="NZ_JAOWKZ010000002.1"/>
</dbReference>
<gene>
    <name evidence="1" type="ORF">OEZ71_09160</name>
</gene>
<dbReference type="EMBL" id="JAOWKZ010000002">
    <property type="protein sequence ID" value="MCV2872464.1"/>
    <property type="molecule type" value="Genomic_DNA"/>
</dbReference>
<dbReference type="SUPFAM" id="SSF158837">
    <property type="entry name" value="AGR C 984p-like"/>
    <property type="match status" value="1"/>
</dbReference>
<name>A0ABT2ZMV6_9RHOB</name>
<organism evidence="1 2">
    <name type="scientific">Albidovulum litorale</name>
    <dbReference type="NCBI Taxonomy" id="2984134"/>
    <lineage>
        <taxon>Bacteria</taxon>
        <taxon>Pseudomonadati</taxon>
        <taxon>Pseudomonadota</taxon>
        <taxon>Alphaproteobacteria</taxon>
        <taxon>Rhodobacterales</taxon>
        <taxon>Paracoccaceae</taxon>
        <taxon>Albidovulum</taxon>
    </lineage>
</organism>
<dbReference type="Gene3D" id="1.10.3700.10">
    <property type="entry name" value="AGR C 984p-like"/>
    <property type="match status" value="1"/>
</dbReference>
<dbReference type="Pfam" id="PF06748">
    <property type="entry name" value="DUF1217"/>
    <property type="match status" value="1"/>
</dbReference>
<proteinExistence type="predicted"/>
<protein>
    <submittedName>
        <fullName evidence="1">DUF1217 domain-containing protein</fullName>
    </submittedName>
</protein>
<reference evidence="1 2" key="1">
    <citation type="submission" date="2022-10" db="EMBL/GenBank/DDBJ databases">
        <title>Defluviimonas sp. nov., isolated from ocean surface sediments.</title>
        <authorList>
            <person name="He W."/>
            <person name="Wang L."/>
            <person name="Zhang D.-F."/>
        </authorList>
    </citation>
    <scope>NUCLEOTIDE SEQUENCE [LARGE SCALE GENOMIC DNA]</scope>
    <source>
        <strain evidence="1 2">WL0050</strain>
    </source>
</reference>
<dbReference type="InterPro" id="IPR010626">
    <property type="entry name" value="DUF1217"/>
</dbReference>
<keyword evidence="2" id="KW-1185">Reference proteome</keyword>
<dbReference type="InterPro" id="IPR023157">
    <property type="entry name" value="AGR-C-984p-like_sf"/>
</dbReference>
<comment type="caution">
    <text evidence="1">The sequence shown here is derived from an EMBL/GenBank/DDBJ whole genome shotgun (WGS) entry which is preliminary data.</text>
</comment>
<sequence>MTYSPVVPFGGYAGWKFLARTRDAQKEAFVASRQIQRDDAYFRERIGSIRTAEDLVADRRLLSVALGAFGLSDDINNKYFIRKVLEDGTLDTKALANKLADKRYLDFSKAFGFGDFATPRTQLSDFADKILSSYKTSRFEEAVGQSNYQMRLAMNAERELAVIAGRNQSVDAKWFAVLGSAPLREVFQTALGLPSAFAAIDLDQQLVALKDKAEQLLGSSDISDFSDPETVEDLVRLFLLRAETQVGAGYSSSSAALTLLQSAANRGGMLSRLV</sequence>
<dbReference type="Proteomes" id="UP001652564">
    <property type="component" value="Unassembled WGS sequence"/>
</dbReference>
<evidence type="ECO:0000313" key="2">
    <source>
        <dbReference type="Proteomes" id="UP001652564"/>
    </source>
</evidence>
<accession>A0ABT2ZMV6</accession>